<gene>
    <name evidence="1" type="ORF">PanWU01x14_315490</name>
</gene>
<protein>
    <submittedName>
        <fullName evidence="1">Uncharacterized protein</fullName>
    </submittedName>
</protein>
<dbReference type="Proteomes" id="UP000237105">
    <property type="component" value="Unassembled WGS sequence"/>
</dbReference>
<dbReference type="OrthoDB" id="10379572at2759"/>
<reference evidence="2" key="1">
    <citation type="submission" date="2016-06" db="EMBL/GenBank/DDBJ databases">
        <title>Parallel loss of symbiosis genes in relatives of nitrogen-fixing non-legume Parasponia.</title>
        <authorList>
            <person name="Van Velzen R."/>
            <person name="Holmer R."/>
            <person name="Bu F."/>
            <person name="Rutten L."/>
            <person name="Van Zeijl A."/>
            <person name="Liu W."/>
            <person name="Santuari L."/>
            <person name="Cao Q."/>
            <person name="Sharma T."/>
            <person name="Shen D."/>
            <person name="Roswanjaya Y."/>
            <person name="Wardhani T."/>
            <person name="Kalhor M.S."/>
            <person name="Jansen J."/>
            <person name="Van den Hoogen J."/>
            <person name="Gungor B."/>
            <person name="Hartog M."/>
            <person name="Hontelez J."/>
            <person name="Verver J."/>
            <person name="Yang W.-C."/>
            <person name="Schijlen E."/>
            <person name="Repin R."/>
            <person name="Schilthuizen M."/>
            <person name="Schranz E."/>
            <person name="Heidstra R."/>
            <person name="Miyata K."/>
            <person name="Fedorova E."/>
            <person name="Kohlen W."/>
            <person name="Bisseling T."/>
            <person name="Smit S."/>
            <person name="Geurts R."/>
        </authorList>
    </citation>
    <scope>NUCLEOTIDE SEQUENCE [LARGE SCALE GENOMIC DNA]</scope>
    <source>
        <strain evidence="2">cv. WU1-14</strain>
    </source>
</reference>
<comment type="caution">
    <text evidence="1">The sequence shown here is derived from an EMBL/GenBank/DDBJ whole genome shotgun (WGS) entry which is preliminary data.</text>
</comment>
<dbReference type="AlphaFoldDB" id="A0A2P5AND1"/>
<accession>A0A2P5AND1</accession>
<evidence type="ECO:0000313" key="2">
    <source>
        <dbReference type="Proteomes" id="UP000237105"/>
    </source>
</evidence>
<evidence type="ECO:0000313" key="1">
    <source>
        <dbReference type="EMBL" id="PON38047.1"/>
    </source>
</evidence>
<organism evidence="1 2">
    <name type="scientific">Parasponia andersonii</name>
    <name type="common">Sponia andersonii</name>
    <dbReference type="NCBI Taxonomy" id="3476"/>
    <lineage>
        <taxon>Eukaryota</taxon>
        <taxon>Viridiplantae</taxon>
        <taxon>Streptophyta</taxon>
        <taxon>Embryophyta</taxon>
        <taxon>Tracheophyta</taxon>
        <taxon>Spermatophyta</taxon>
        <taxon>Magnoliopsida</taxon>
        <taxon>eudicotyledons</taxon>
        <taxon>Gunneridae</taxon>
        <taxon>Pentapetalae</taxon>
        <taxon>rosids</taxon>
        <taxon>fabids</taxon>
        <taxon>Rosales</taxon>
        <taxon>Cannabaceae</taxon>
        <taxon>Parasponia</taxon>
    </lineage>
</organism>
<dbReference type="EMBL" id="JXTB01000507">
    <property type="protein sequence ID" value="PON38047.1"/>
    <property type="molecule type" value="Genomic_DNA"/>
</dbReference>
<feature type="non-terminal residue" evidence="1">
    <location>
        <position position="64"/>
    </location>
</feature>
<name>A0A2P5AND1_PARAD</name>
<sequence>MKTTPTVLQALTRELGLFESDATFGIFRQNDDRQLLIFLTSSRCELNSSSSMIYDQFYGDKTTP</sequence>
<keyword evidence="2" id="KW-1185">Reference proteome</keyword>
<proteinExistence type="predicted"/>